<reference evidence="2 3" key="1">
    <citation type="submission" date="2021-01" db="EMBL/GenBank/DDBJ databases">
        <title>Whole genome shotgun sequence of Actinoplanes deccanensis NBRC 13994.</title>
        <authorList>
            <person name="Komaki H."/>
            <person name="Tamura T."/>
        </authorList>
    </citation>
    <scope>NUCLEOTIDE SEQUENCE [LARGE SCALE GENOMIC DNA]</scope>
    <source>
        <strain evidence="2 3">NBRC 13994</strain>
    </source>
</reference>
<evidence type="ECO:0000313" key="3">
    <source>
        <dbReference type="Proteomes" id="UP000609879"/>
    </source>
</evidence>
<organism evidence="2 3">
    <name type="scientific">Paractinoplanes deccanensis</name>
    <dbReference type="NCBI Taxonomy" id="113561"/>
    <lineage>
        <taxon>Bacteria</taxon>
        <taxon>Bacillati</taxon>
        <taxon>Actinomycetota</taxon>
        <taxon>Actinomycetes</taxon>
        <taxon>Micromonosporales</taxon>
        <taxon>Micromonosporaceae</taxon>
        <taxon>Paractinoplanes</taxon>
    </lineage>
</organism>
<accession>A0ABQ3Y2W2</accession>
<protein>
    <submittedName>
        <fullName evidence="2">Uncharacterized protein</fullName>
    </submittedName>
</protein>
<name>A0ABQ3Y2W2_9ACTN</name>
<comment type="caution">
    <text evidence="2">The sequence shown here is derived from an EMBL/GenBank/DDBJ whole genome shotgun (WGS) entry which is preliminary data.</text>
</comment>
<dbReference type="EMBL" id="BOMI01000057">
    <property type="protein sequence ID" value="GID74333.1"/>
    <property type="molecule type" value="Genomic_DNA"/>
</dbReference>
<gene>
    <name evidence="2" type="ORF">Ade02nite_29740</name>
</gene>
<keyword evidence="3" id="KW-1185">Reference proteome</keyword>
<evidence type="ECO:0000256" key="1">
    <source>
        <dbReference type="SAM" id="MobiDB-lite"/>
    </source>
</evidence>
<proteinExistence type="predicted"/>
<feature type="region of interest" description="Disordered" evidence="1">
    <location>
        <begin position="90"/>
        <end position="111"/>
    </location>
</feature>
<evidence type="ECO:0000313" key="2">
    <source>
        <dbReference type="EMBL" id="GID74333.1"/>
    </source>
</evidence>
<sequence length="111" mass="11593">MQAPIGHRNGLFRSVRAWGRGGPDRSVPFRAGFEGAADRRGGSVPQWIGVGVGERSVPFRVGLGARRIGSECSVPCGLWGRGGPDRSVPFRAGLGGADRRGGSVPQWIGVG</sequence>
<dbReference type="Proteomes" id="UP000609879">
    <property type="component" value="Unassembled WGS sequence"/>
</dbReference>